<dbReference type="InterPro" id="IPR046286">
    <property type="entry name" value="DUF6323"/>
</dbReference>
<dbReference type="Proteomes" id="UP000683246">
    <property type="component" value="Chromosome"/>
</dbReference>
<accession>A0A8J8MIX9</accession>
<dbReference type="Pfam" id="PF19848">
    <property type="entry name" value="DUF6323"/>
    <property type="match status" value="1"/>
</dbReference>
<evidence type="ECO:0000313" key="2">
    <source>
        <dbReference type="Proteomes" id="UP000683246"/>
    </source>
</evidence>
<keyword evidence="2" id="KW-1185">Reference proteome</keyword>
<sequence length="152" mass="18197">MKLPLIIQESAREKQVQDIVALNEMTRAYGLVLSSHQVMQLIEERNRLLKGHGRIELGNEVMKKLIDYFYMSPFIEQDDYMLTLMALQDVFYYMKNETEDQISDDELLDIIKDFFENNCRGSIDLLQGREIENFTRHQRIQYQWDEFYRGGK</sequence>
<gene>
    <name evidence="1" type="ORF">HZI73_09470</name>
</gene>
<protein>
    <submittedName>
        <fullName evidence="1">Uncharacterized protein</fullName>
    </submittedName>
</protein>
<evidence type="ECO:0000313" key="1">
    <source>
        <dbReference type="EMBL" id="QUI22515.1"/>
    </source>
</evidence>
<organism evidence="1 2">
    <name type="scientific">Vallitalea pronyensis</name>
    <dbReference type="NCBI Taxonomy" id="1348613"/>
    <lineage>
        <taxon>Bacteria</taxon>
        <taxon>Bacillati</taxon>
        <taxon>Bacillota</taxon>
        <taxon>Clostridia</taxon>
        <taxon>Lachnospirales</taxon>
        <taxon>Vallitaleaceae</taxon>
        <taxon>Vallitalea</taxon>
    </lineage>
</organism>
<dbReference type="RefSeq" id="WP_212698004.1">
    <property type="nucleotide sequence ID" value="NZ_CP058649.1"/>
</dbReference>
<dbReference type="EMBL" id="CP058649">
    <property type="protein sequence ID" value="QUI22515.1"/>
    <property type="molecule type" value="Genomic_DNA"/>
</dbReference>
<reference evidence="1" key="1">
    <citation type="submission" date="2020-07" db="EMBL/GenBank/DDBJ databases">
        <title>Vallitalea pronyensis genome.</title>
        <authorList>
            <person name="Postec A."/>
        </authorList>
    </citation>
    <scope>NUCLEOTIDE SEQUENCE</scope>
    <source>
        <strain evidence="1">FatNI3</strain>
    </source>
</reference>
<dbReference type="AlphaFoldDB" id="A0A8J8MIX9"/>
<proteinExistence type="predicted"/>
<name>A0A8J8MIX9_9FIRM</name>
<dbReference type="KEGG" id="vpy:HZI73_09470"/>